<dbReference type="Proteomes" id="UP000006727">
    <property type="component" value="Chromosome 14"/>
</dbReference>
<sequence length="234" mass="26437">MHTVSTKIAENSPVVVPPCEVLLHVLLRLEALHKLNDLQVGHIDLGVFRGIVILLGVQDTLLEEVLVDFYPVLLGNQHGAGLLSLLCAEAAQQIQATGTSKQRKARTLVKGNQPSRRLTQKGPPPPPKPAARSPSNLASHFSRPCFPLQIGSSLCFSFPFSCLLYTPPVKDKRFHRGFCFGFDRPFRVLLRIRRRLFTQHELQVLQRFAQWSSRKIRECNRRFVTGREEDSLNL</sequence>
<evidence type="ECO:0000313" key="3">
    <source>
        <dbReference type="EnsemblPlants" id="Pp3c14_1820V3.1"/>
    </source>
</evidence>
<name>A0A2K1JG34_PHYPA</name>
<dbReference type="InParanoid" id="A0A2K1JG34"/>
<reference evidence="2 4" key="2">
    <citation type="journal article" date="2018" name="Plant J.">
        <title>The Physcomitrella patens chromosome-scale assembly reveals moss genome structure and evolution.</title>
        <authorList>
            <person name="Lang D."/>
            <person name="Ullrich K.K."/>
            <person name="Murat F."/>
            <person name="Fuchs J."/>
            <person name="Jenkins J."/>
            <person name="Haas F.B."/>
            <person name="Piednoel M."/>
            <person name="Gundlach H."/>
            <person name="Van Bel M."/>
            <person name="Meyberg R."/>
            <person name="Vives C."/>
            <person name="Morata J."/>
            <person name="Symeonidi A."/>
            <person name="Hiss M."/>
            <person name="Muchero W."/>
            <person name="Kamisugi Y."/>
            <person name="Saleh O."/>
            <person name="Blanc G."/>
            <person name="Decker E.L."/>
            <person name="van Gessel N."/>
            <person name="Grimwood J."/>
            <person name="Hayes R.D."/>
            <person name="Graham S.W."/>
            <person name="Gunter L.E."/>
            <person name="McDaniel S.F."/>
            <person name="Hoernstein S.N.W."/>
            <person name="Larsson A."/>
            <person name="Li F.W."/>
            <person name="Perroud P.F."/>
            <person name="Phillips J."/>
            <person name="Ranjan P."/>
            <person name="Rokshar D.S."/>
            <person name="Rothfels C.J."/>
            <person name="Schneider L."/>
            <person name="Shu S."/>
            <person name="Stevenson D.W."/>
            <person name="Thummler F."/>
            <person name="Tillich M."/>
            <person name="Villarreal Aguilar J.C."/>
            <person name="Widiez T."/>
            <person name="Wong G.K."/>
            <person name="Wymore A."/>
            <person name="Zhang Y."/>
            <person name="Zimmer A.D."/>
            <person name="Quatrano R.S."/>
            <person name="Mayer K.F.X."/>
            <person name="Goodstein D."/>
            <person name="Casacuberta J.M."/>
            <person name="Vandepoele K."/>
            <person name="Reski R."/>
            <person name="Cuming A.C."/>
            <person name="Tuskan G.A."/>
            <person name="Maumus F."/>
            <person name="Salse J."/>
            <person name="Schmutz J."/>
            <person name="Rensing S.A."/>
        </authorList>
    </citation>
    <scope>NUCLEOTIDE SEQUENCE [LARGE SCALE GENOMIC DNA]</scope>
    <source>
        <strain evidence="3 4">cv. Gransden 2004</strain>
    </source>
</reference>
<dbReference type="Gramene" id="Pp3c14_1820V3.1">
    <property type="protein sequence ID" value="Pp3c14_1820V3.1"/>
    <property type="gene ID" value="Pp3c14_1820"/>
</dbReference>
<evidence type="ECO:0000313" key="2">
    <source>
        <dbReference type="EMBL" id="PNR40478.1"/>
    </source>
</evidence>
<reference evidence="3" key="3">
    <citation type="submission" date="2020-12" db="UniProtKB">
        <authorList>
            <consortium name="EnsemblPlants"/>
        </authorList>
    </citation>
    <scope>IDENTIFICATION</scope>
</reference>
<reference evidence="2 4" key="1">
    <citation type="journal article" date="2008" name="Science">
        <title>The Physcomitrella genome reveals evolutionary insights into the conquest of land by plants.</title>
        <authorList>
            <person name="Rensing S."/>
            <person name="Lang D."/>
            <person name="Zimmer A."/>
            <person name="Terry A."/>
            <person name="Salamov A."/>
            <person name="Shapiro H."/>
            <person name="Nishiyama T."/>
            <person name="Perroud P.-F."/>
            <person name="Lindquist E."/>
            <person name="Kamisugi Y."/>
            <person name="Tanahashi T."/>
            <person name="Sakakibara K."/>
            <person name="Fujita T."/>
            <person name="Oishi K."/>
            <person name="Shin-I T."/>
            <person name="Kuroki Y."/>
            <person name="Toyoda A."/>
            <person name="Suzuki Y."/>
            <person name="Hashimoto A."/>
            <person name="Yamaguchi K."/>
            <person name="Sugano A."/>
            <person name="Kohara Y."/>
            <person name="Fujiyama A."/>
            <person name="Anterola A."/>
            <person name="Aoki S."/>
            <person name="Ashton N."/>
            <person name="Barbazuk W.B."/>
            <person name="Barker E."/>
            <person name="Bennetzen J."/>
            <person name="Bezanilla M."/>
            <person name="Blankenship R."/>
            <person name="Cho S.H."/>
            <person name="Dutcher S."/>
            <person name="Estelle M."/>
            <person name="Fawcett J.A."/>
            <person name="Gundlach H."/>
            <person name="Hanada K."/>
            <person name="Heyl A."/>
            <person name="Hicks K.A."/>
            <person name="Hugh J."/>
            <person name="Lohr M."/>
            <person name="Mayer K."/>
            <person name="Melkozernov A."/>
            <person name="Murata T."/>
            <person name="Nelson D."/>
            <person name="Pils B."/>
            <person name="Prigge M."/>
            <person name="Reiss B."/>
            <person name="Renner T."/>
            <person name="Rombauts S."/>
            <person name="Rushton P."/>
            <person name="Sanderfoot A."/>
            <person name="Schween G."/>
            <person name="Shiu S.-H."/>
            <person name="Stueber K."/>
            <person name="Theodoulou F.L."/>
            <person name="Tu H."/>
            <person name="Van de Peer Y."/>
            <person name="Verrier P.J."/>
            <person name="Waters E."/>
            <person name="Wood A."/>
            <person name="Yang L."/>
            <person name="Cove D."/>
            <person name="Cuming A."/>
            <person name="Hasebe M."/>
            <person name="Lucas S."/>
            <person name="Mishler D.B."/>
            <person name="Reski R."/>
            <person name="Grigoriev I."/>
            <person name="Quatrano R.S."/>
            <person name="Boore J.L."/>
        </authorList>
    </citation>
    <scope>NUCLEOTIDE SEQUENCE [LARGE SCALE GENOMIC DNA]</scope>
    <source>
        <strain evidence="3 4">cv. Gransden 2004</strain>
    </source>
</reference>
<protein>
    <submittedName>
        <fullName evidence="2 3">Uncharacterized protein</fullName>
    </submittedName>
</protein>
<accession>A0A2K1JG34</accession>
<gene>
    <name evidence="2" type="ORF">PHYPA_017880</name>
</gene>
<evidence type="ECO:0000256" key="1">
    <source>
        <dbReference type="SAM" id="MobiDB-lite"/>
    </source>
</evidence>
<keyword evidence="4" id="KW-1185">Reference proteome</keyword>
<proteinExistence type="predicted"/>
<dbReference type="AlphaFoldDB" id="A0A2K1JG34"/>
<dbReference type="EMBL" id="ABEU02000014">
    <property type="protein sequence ID" value="PNR40478.1"/>
    <property type="molecule type" value="Genomic_DNA"/>
</dbReference>
<evidence type="ECO:0000313" key="4">
    <source>
        <dbReference type="Proteomes" id="UP000006727"/>
    </source>
</evidence>
<feature type="region of interest" description="Disordered" evidence="1">
    <location>
        <begin position="98"/>
        <end position="136"/>
    </location>
</feature>
<dbReference type="EnsemblPlants" id="Pp3c14_1820V3.1">
    <property type="protein sequence ID" value="Pp3c14_1820V3.1"/>
    <property type="gene ID" value="Pp3c14_1820"/>
</dbReference>
<organism evidence="2">
    <name type="scientific">Physcomitrium patens</name>
    <name type="common">Spreading-leaved earth moss</name>
    <name type="synonym">Physcomitrella patens</name>
    <dbReference type="NCBI Taxonomy" id="3218"/>
    <lineage>
        <taxon>Eukaryota</taxon>
        <taxon>Viridiplantae</taxon>
        <taxon>Streptophyta</taxon>
        <taxon>Embryophyta</taxon>
        <taxon>Bryophyta</taxon>
        <taxon>Bryophytina</taxon>
        <taxon>Bryopsida</taxon>
        <taxon>Funariidae</taxon>
        <taxon>Funariales</taxon>
        <taxon>Funariaceae</taxon>
        <taxon>Physcomitrium</taxon>
    </lineage>
</organism>